<sequence length="178" mass="19762">MINFKWAGGGQEVKWHQDFPFYPLTNTNVAQFLVCLNDIGPDQGPLQVVPKSHEGPFYSHYDDDDNWLGYIPDERLAEAGLDTAVDLTGPAGTVTVHHCAALHASRANLSKLGRPVVIVTYCACDAIGYTAVTYPTSNCLKVVRGEEAKYARLEPMEMRMPPDWSDGYTSIFEHQEKA</sequence>
<reference evidence="1 2" key="1">
    <citation type="submission" date="2024-02" db="EMBL/GenBank/DDBJ databases">
        <title>Roseovarius strain W115 nov., isolated from a marine algae.</title>
        <authorList>
            <person name="Lee M.W."/>
            <person name="Lee J.K."/>
            <person name="Kim J.M."/>
            <person name="Choi D.G."/>
            <person name="Baek J.H."/>
            <person name="Bayburt H."/>
            <person name="Jung J.J."/>
            <person name="Han D.M."/>
            <person name="Jeon C.O."/>
        </authorList>
    </citation>
    <scope>NUCLEOTIDE SEQUENCE [LARGE SCALE GENOMIC DNA]</scope>
    <source>
        <strain evidence="1 2">W115</strain>
    </source>
</reference>
<dbReference type="Pfam" id="PF05721">
    <property type="entry name" value="PhyH"/>
    <property type="match status" value="1"/>
</dbReference>
<dbReference type="EMBL" id="CP146606">
    <property type="protein sequence ID" value="WYK18208.1"/>
    <property type="molecule type" value="Genomic_DNA"/>
</dbReference>
<dbReference type="Gene3D" id="2.60.120.620">
    <property type="entry name" value="q2cbj1_9rhob like domain"/>
    <property type="match status" value="1"/>
</dbReference>
<evidence type="ECO:0000313" key="1">
    <source>
        <dbReference type="EMBL" id="WYK18208.1"/>
    </source>
</evidence>
<organism evidence="1 2">
    <name type="scientific">Roseovarius rhodophyticola</name>
    <dbReference type="NCBI Taxonomy" id="3080827"/>
    <lineage>
        <taxon>Bacteria</taxon>
        <taxon>Pseudomonadati</taxon>
        <taxon>Pseudomonadota</taxon>
        <taxon>Alphaproteobacteria</taxon>
        <taxon>Rhodobacterales</taxon>
        <taxon>Roseobacteraceae</taxon>
        <taxon>Roseovarius</taxon>
    </lineage>
</organism>
<dbReference type="Proteomes" id="UP001281305">
    <property type="component" value="Chromosome"/>
</dbReference>
<dbReference type="PANTHER" id="PTHR20883:SF46">
    <property type="entry name" value="PHYTANOYL-COA HYDROXYLASE"/>
    <property type="match status" value="1"/>
</dbReference>
<keyword evidence="1" id="KW-0223">Dioxygenase</keyword>
<protein>
    <submittedName>
        <fullName evidence="1">Phytanoyl-CoA dioxygenase family protein</fullName>
    </submittedName>
</protein>
<accession>A0ABZ2TKB6</accession>
<dbReference type="RefSeq" id="WP_317054890.1">
    <property type="nucleotide sequence ID" value="NZ_CP146606.1"/>
</dbReference>
<name>A0ABZ2TKB6_9RHOB</name>
<keyword evidence="2" id="KW-1185">Reference proteome</keyword>
<proteinExistence type="predicted"/>
<evidence type="ECO:0000313" key="2">
    <source>
        <dbReference type="Proteomes" id="UP001281305"/>
    </source>
</evidence>
<dbReference type="InterPro" id="IPR008775">
    <property type="entry name" value="Phytyl_CoA_dOase-like"/>
</dbReference>
<dbReference type="GO" id="GO:0051213">
    <property type="term" value="F:dioxygenase activity"/>
    <property type="evidence" value="ECO:0007669"/>
    <property type="project" value="UniProtKB-KW"/>
</dbReference>
<dbReference type="PANTHER" id="PTHR20883">
    <property type="entry name" value="PHYTANOYL-COA DIOXYGENASE DOMAIN CONTAINING 1"/>
    <property type="match status" value="1"/>
</dbReference>
<gene>
    <name evidence="1" type="ORF">RZS32_017815</name>
</gene>
<keyword evidence="1" id="KW-0560">Oxidoreductase</keyword>
<dbReference type="SUPFAM" id="SSF51197">
    <property type="entry name" value="Clavaminate synthase-like"/>
    <property type="match status" value="1"/>
</dbReference>